<evidence type="ECO:0000313" key="1">
    <source>
        <dbReference type="EMBL" id="CAH2108512.1"/>
    </source>
</evidence>
<organism evidence="1 2">
    <name type="scientific">Euphydryas editha</name>
    <name type="common">Edith's checkerspot</name>
    <dbReference type="NCBI Taxonomy" id="104508"/>
    <lineage>
        <taxon>Eukaryota</taxon>
        <taxon>Metazoa</taxon>
        <taxon>Ecdysozoa</taxon>
        <taxon>Arthropoda</taxon>
        <taxon>Hexapoda</taxon>
        <taxon>Insecta</taxon>
        <taxon>Pterygota</taxon>
        <taxon>Neoptera</taxon>
        <taxon>Endopterygota</taxon>
        <taxon>Lepidoptera</taxon>
        <taxon>Glossata</taxon>
        <taxon>Ditrysia</taxon>
        <taxon>Papilionoidea</taxon>
        <taxon>Nymphalidae</taxon>
        <taxon>Nymphalinae</taxon>
        <taxon>Euphydryas</taxon>
    </lineage>
</organism>
<proteinExistence type="predicted"/>
<keyword evidence="2" id="KW-1185">Reference proteome</keyword>
<comment type="caution">
    <text evidence="1">The sequence shown here is derived from an EMBL/GenBank/DDBJ whole genome shotgun (WGS) entry which is preliminary data.</text>
</comment>
<evidence type="ECO:0000313" key="2">
    <source>
        <dbReference type="Proteomes" id="UP001153954"/>
    </source>
</evidence>
<accession>A0AAU9V9N4</accession>
<name>A0AAU9V9N4_EUPED</name>
<protein>
    <submittedName>
        <fullName evidence="1">Uncharacterized protein</fullName>
    </submittedName>
</protein>
<dbReference type="Proteomes" id="UP001153954">
    <property type="component" value="Unassembled WGS sequence"/>
</dbReference>
<dbReference type="EMBL" id="CAKOGL010000031">
    <property type="protein sequence ID" value="CAH2108512.1"/>
    <property type="molecule type" value="Genomic_DNA"/>
</dbReference>
<gene>
    <name evidence="1" type="ORF">EEDITHA_LOCUS22442</name>
</gene>
<reference evidence="1" key="1">
    <citation type="submission" date="2022-03" db="EMBL/GenBank/DDBJ databases">
        <authorList>
            <person name="Tunstrom K."/>
        </authorList>
    </citation>
    <scope>NUCLEOTIDE SEQUENCE</scope>
</reference>
<sequence length="229" mass="26781">MSRFKVSKSELKSLSYEKFNMLEKNIDNKVYKEIKSPKTSNVMQFDCNKININIYEYNNHQVLTNKIKCSESNINKSTGPKRESEKNLIKLGYNRNIEEKIKPTINMSTILAGNLLLNNFNDCCITNMTDIQVKMNHPKLFSSKLTNFYSRILPEVRVANFVQNMETEIRPLKIILNNIIKKCIESNFYTLLKCRSSVTKNTTKDCYTHSCDVEKYKTNRVVYSIVFHE</sequence>
<dbReference type="AlphaFoldDB" id="A0AAU9V9N4"/>